<dbReference type="InterPro" id="IPR001638">
    <property type="entry name" value="Solute-binding_3/MltF_N"/>
</dbReference>
<name>A0ABV2TFU7_9RHOO</name>
<keyword evidence="5" id="KW-1185">Reference proteome</keyword>
<dbReference type="SMART" id="SM00062">
    <property type="entry name" value="PBPb"/>
    <property type="match status" value="1"/>
</dbReference>
<organism evidence="4 5">
    <name type="scientific">Uliginosibacterium flavum</name>
    <dbReference type="NCBI Taxonomy" id="1396831"/>
    <lineage>
        <taxon>Bacteria</taxon>
        <taxon>Pseudomonadati</taxon>
        <taxon>Pseudomonadota</taxon>
        <taxon>Betaproteobacteria</taxon>
        <taxon>Rhodocyclales</taxon>
        <taxon>Zoogloeaceae</taxon>
        <taxon>Uliginosibacterium</taxon>
    </lineage>
</organism>
<evidence type="ECO:0000313" key="5">
    <source>
        <dbReference type="Proteomes" id="UP001549691"/>
    </source>
</evidence>
<evidence type="ECO:0000259" key="3">
    <source>
        <dbReference type="SMART" id="SM00062"/>
    </source>
</evidence>
<dbReference type="Pfam" id="PF00497">
    <property type="entry name" value="SBP_bac_3"/>
    <property type="match status" value="1"/>
</dbReference>
<dbReference type="PANTHER" id="PTHR35936:SF17">
    <property type="entry name" value="ARGININE-BINDING EXTRACELLULAR PROTEIN ARTP"/>
    <property type="match status" value="1"/>
</dbReference>
<evidence type="ECO:0000256" key="2">
    <source>
        <dbReference type="SAM" id="SignalP"/>
    </source>
</evidence>
<reference evidence="4 5" key="1">
    <citation type="submission" date="2024-07" db="EMBL/GenBank/DDBJ databases">
        <title>Uliginosibacterium flavum JJ3220;KACC:17644.</title>
        <authorList>
            <person name="Kim M.K."/>
        </authorList>
    </citation>
    <scope>NUCLEOTIDE SEQUENCE [LARGE SCALE GENOMIC DNA]</scope>
    <source>
        <strain evidence="4 5">KACC:17644</strain>
    </source>
</reference>
<dbReference type="PANTHER" id="PTHR35936">
    <property type="entry name" value="MEMBRANE-BOUND LYTIC MUREIN TRANSGLYCOSYLASE F"/>
    <property type="match status" value="1"/>
</dbReference>
<dbReference type="PROSITE" id="PS51257">
    <property type="entry name" value="PROKAR_LIPOPROTEIN"/>
    <property type="match status" value="1"/>
</dbReference>
<proteinExistence type="predicted"/>
<gene>
    <name evidence="4" type="ORF">ABXR19_01195</name>
</gene>
<protein>
    <submittedName>
        <fullName evidence="4">Transporter substrate-binding domain-containing protein</fullName>
    </submittedName>
</protein>
<dbReference type="RefSeq" id="WP_354599244.1">
    <property type="nucleotide sequence ID" value="NZ_JBEWZI010000001.1"/>
</dbReference>
<feature type="chain" id="PRO_5045611178" evidence="2">
    <location>
        <begin position="27"/>
        <end position="271"/>
    </location>
</feature>
<keyword evidence="1 2" id="KW-0732">Signal</keyword>
<dbReference type="EMBL" id="JBEWZI010000001">
    <property type="protein sequence ID" value="MET7012785.1"/>
    <property type="molecule type" value="Genomic_DNA"/>
</dbReference>
<dbReference type="Proteomes" id="UP001549691">
    <property type="component" value="Unassembled WGS sequence"/>
</dbReference>
<feature type="signal peptide" evidence="2">
    <location>
        <begin position="1"/>
        <end position="26"/>
    </location>
</feature>
<accession>A0ABV2TFU7</accession>
<feature type="domain" description="Solute-binding protein family 3/N-terminal" evidence="3">
    <location>
        <begin position="37"/>
        <end position="256"/>
    </location>
</feature>
<comment type="caution">
    <text evidence="4">The sequence shown here is derived from an EMBL/GenBank/DDBJ whole genome shotgun (WGS) entry which is preliminary data.</text>
</comment>
<dbReference type="Gene3D" id="3.40.190.10">
    <property type="entry name" value="Periplasmic binding protein-like II"/>
    <property type="match status" value="2"/>
</dbReference>
<dbReference type="SUPFAM" id="SSF53850">
    <property type="entry name" value="Periplasmic binding protein-like II"/>
    <property type="match status" value="1"/>
</dbReference>
<sequence length="271" mass="29954">MKNLAARLVTGLLALSACFASQLSSADQFADIKAAGKLRIAIINGLPSFSVTDPKAGFTGSDVDTARLLAKDLGLTPEFVFVTNADRIDAMESKKADLIISALSITPEREQLIAFSVPYSSIALIIAAPRQYAITSYADLRGKKVGVGRNTSNGSLLKQNSNGVEIIEYEDERSLIEGYLKGQFDIISCQHATLKEINNMVSDRRLEAKFIQREFQIAVGMRKSERALREWVNNWVVSNLANGRLNDIFRRHHGHELPESVLPKQVVPRRI</sequence>
<evidence type="ECO:0000313" key="4">
    <source>
        <dbReference type="EMBL" id="MET7012785.1"/>
    </source>
</evidence>
<evidence type="ECO:0000256" key="1">
    <source>
        <dbReference type="ARBA" id="ARBA00022729"/>
    </source>
</evidence>